<feature type="domain" description="Reverse transcriptase Ty1/copia-type" evidence="1">
    <location>
        <begin position="555"/>
        <end position="657"/>
    </location>
</feature>
<evidence type="ECO:0000259" key="1">
    <source>
        <dbReference type="Pfam" id="PF07727"/>
    </source>
</evidence>
<organism evidence="2">
    <name type="scientific">Tanacetum cinerariifolium</name>
    <name type="common">Dalmatian daisy</name>
    <name type="synonym">Chrysanthemum cinerariifolium</name>
    <dbReference type="NCBI Taxonomy" id="118510"/>
    <lineage>
        <taxon>Eukaryota</taxon>
        <taxon>Viridiplantae</taxon>
        <taxon>Streptophyta</taxon>
        <taxon>Embryophyta</taxon>
        <taxon>Tracheophyta</taxon>
        <taxon>Spermatophyta</taxon>
        <taxon>Magnoliopsida</taxon>
        <taxon>eudicotyledons</taxon>
        <taxon>Gunneridae</taxon>
        <taxon>Pentapetalae</taxon>
        <taxon>asterids</taxon>
        <taxon>campanulids</taxon>
        <taxon>Asterales</taxon>
        <taxon>Asteraceae</taxon>
        <taxon>Asteroideae</taxon>
        <taxon>Anthemideae</taxon>
        <taxon>Anthemidinae</taxon>
        <taxon>Tanacetum</taxon>
    </lineage>
</organism>
<reference evidence="2" key="1">
    <citation type="journal article" date="2019" name="Sci. Rep.">
        <title>Draft genome of Tanacetum cinerariifolium, the natural source of mosquito coil.</title>
        <authorList>
            <person name="Yamashiro T."/>
            <person name="Shiraishi A."/>
            <person name="Satake H."/>
            <person name="Nakayama K."/>
        </authorList>
    </citation>
    <scope>NUCLEOTIDE SEQUENCE</scope>
</reference>
<dbReference type="InterPro" id="IPR013103">
    <property type="entry name" value="RVT_2"/>
</dbReference>
<dbReference type="AlphaFoldDB" id="A0A6L2J5R9"/>
<comment type="caution">
    <text evidence="2">The sequence shown here is derived from an EMBL/GenBank/DDBJ whole genome shotgun (WGS) entry which is preliminary data.</text>
</comment>
<name>A0A6L2J5R9_TANCI</name>
<accession>A0A6L2J5R9</accession>
<evidence type="ECO:0000313" key="2">
    <source>
        <dbReference type="EMBL" id="GEU31014.1"/>
    </source>
</evidence>
<proteinExistence type="predicted"/>
<dbReference type="EMBL" id="BKCJ010000210">
    <property type="protein sequence ID" value="GEU31014.1"/>
    <property type="molecule type" value="Genomic_DNA"/>
</dbReference>
<sequence length="779" mass="89249">MILKSVKHGPLVWLEIEENEVTKTKKYVELSATEKIQADCDLKATNIILQGLSSDVYSLVNHHRVSKDLWEIVHLLMQGTSLIKQEMKCKLDKVLLVEAQGSGKVLNEEELAFSADPIVAEAEAVLMANLSSYGSYVLFEEKETLTTTFSALKNESKEKEAKNIDKEIALEKKFKELDNIVYEMGQSAQTIRLILYDGTVIAKETNVISNADSEETLMIKEEIQTVFNQMEQSVEQCRLETKSSKIQKKVLNENDRLLDQIISQDIVNIVVNSSVDMNISVNVNSSVAMNNSMNYVKKCNKSLELEAELIKQHNMVEKDGKLKGKDIVDCFPSVKRYHYYSMMYKLDPVTLAPKDKNNKKAHIYYLKHTMKQAAILKEIVEQAKSLNLLDSASYYVCKYVKLIQELLGYVRDTCPDIHKPSKKLVVVTPINKKKIVRITSTNEVTFRESISLEVVAQETVVTKVYTRRPNVVQIVLWYLDSRCSKHMTGDRSQLTNFVYKFLDNVKFCNDHIAKIMGVKPNLSYLHVFGELCYPNNDSENLGKLQAKADIDKVMLIKLKWIYKVKTNKFGGVLQNKAILVAQGFRQEDGIDFKESFTPVARIETIRIFIANAANKNMMIFQMDVKTAFLNGELKEEVYVSQQEGLVDQDNPSHVYKLVWSQTSTTCMICPKLHDQPFDVAPSTDEEIVSFIYKHEYTINIETLPELVVDHMHQLWRTFAADINRCISRKTIGLDNLRLSRAQISWGMYHCKNVDFVELLWEHISILDRQSLLKRNHALS</sequence>
<protein>
    <submittedName>
        <fullName evidence="2">Retrovirus-related Pol polyprotein from transposon TNT 1-94</fullName>
    </submittedName>
</protein>
<dbReference type="Pfam" id="PF07727">
    <property type="entry name" value="RVT_2"/>
    <property type="match status" value="1"/>
</dbReference>
<gene>
    <name evidence="2" type="ORF">Tci_002992</name>
</gene>